<comment type="caution">
    <text evidence="2">The sequence shown here is derived from an EMBL/GenBank/DDBJ whole genome shotgun (WGS) entry which is preliminary data.</text>
</comment>
<evidence type="ECO:0000313" key="2">
    <source>
        <dbReference type="EMBL" id="GJE57384.1"/>
    </source>
</evidence>
<evidence type="ECO:0000256" key="1">
    <source>
        <dbReference type="SAM" id="MobiDB-lite"/>
    </source>
</evidence>
<evidence type="ECO:0000313" key="3">
    <source>
        <dbReference type="Proteomes" id="UP001055101"/>
    </source>
</evidence>
<name>A0ABQ4TR79_9HYPH</name>
<proteinExistence type="predicted"/>
<feature type="compositionally biased region" description="Basic and acidic residues" evidence="1">
    <location>
        <begin position="52"/>
        <end position="64"/>
    </location>
</feature>
<keyword evidence="3" id="KW-1185">Reference proteome</keyword>
<sequence length="64" mass="6779">MPKVPNERGPDEKPAPKPERRPDEGGIGKTDTGGLVRPPSEPGAKAHVQDGPMERPGTEAGDRQ</sequence>
<reference evidence="2" key="2">
    <citation type="submission" date="2021-08" db="EMBL/GenBank/DDBJ databases">
        <authorList>
            <person name="Tani A."/>
            <person name="Ola A."/>
            <person name="Ogura Y."/>
            <person name="Katsura K."/>
            <person name="Hayashi T."/>
        </authorList>
    </citation>
    <scope>NUCLEOTIDE SEQUENCE</scope>
    <source>
        <strain evidence="2">DSM 23674</strain>
    </source>
</reference>
<protein>
    <submittedName>
        <fullName evidence="2">Uncharacterized protein</fullName>
    </submittedName>
</protein>
<accession>A0ABQ4TR79</accession>
<organism evidence="2 3">
    <name type="scientific">Methylobacterium thuringiense</name>
    <dbReference type="NCBI Taxonomy" id="1003091"/>
    <lineage>
        <taxon>Bacteria</taxon>
        <taxon>Pseudomonadati</taxon>
        <taxon>Pseudomonadota</taxon>
        <taxon>Alphaproteobacteria</taxon>
        <taxon>Hyphomicrobiales</taxon>
        <taxon>Methylobacteriaceae</taxon>
        <taxon>Methylobacterium</taxon>
    </lineage>
</organism>
<gene>
    <name evidence="2" type="ORF">EKPJFOCH_3898</name>
</gene>
<feature type="compositionally biased region" description="Basic and acidic residues" evidence="1">
    <location>
        <begin position="1"/>
        <end position="26"/>
    </location>
</feature>
<dbReference type="Proteomes" id="UP001055101">
    <property type="component" value="Unassembled WGS sequence"/>
</dbReference>
<reference evidence="2" key="1">
    <citation type="journal article" date="2021" name="Front. Microbiol.">
        <title>Comprehensive Comparative Genomics and Phenotyping of Methylobacterium Species.</title>
        <authorList>
            <person name="Alessa O."/>
            <person name="Ogura Y."/>
            <person name="Fujitani Y."/>
            <person name="Takami H."/>
            <person name="Hayashi T."/>
            <person name="Sahin N."/>
            <person name="Tani A."/>
        </authorList>
    </citation>
    <scope>NUCLEOTIDE SEQUENCE</scope>
    <source>
        <strain evidence="2">DSM 23674</strain>
    </source>
</reference>
<feature type="region of interest" description="Disordered" evidence="1">
    <location>
        <begin position="1"/>
        <end position="64"/>
    </location>
</feature>
<dbReference type="EMBL" id="BPRA01000022">
    <property type="protein sequence ID" value="GJE57384.1"/>
    <property type="molecule type" value="Genomic_DNA"/>
</dbReference>